<dbReference type="NCBIfam" id="NF002326">
    <property type="entry name" value="PRK01286.1-1"/>
    <property type="match status" value="1"/>
</dbReference>
<dbReference type="InterPro" id="IPR006674">
    <property type="entry name" value="HD_domain"/>
</dbReference>
<dbReference type="HAMAP" id="MF_01212">
    <property type="entry name" value="dGTPase_type2"/>
    <property type="match status" value="1"/>
</dbReference>
<reference evidence="4" key="1">
    <citation type="journal article" date="2020" name="mSystems">
        <title>Genome- and Community-Level Interaction Insights into Carbon Utilization and Element Cycling Functions of Hydrothermarchaeota in Hydrothermal Sediment.</title>
        <authorList>
            <person name="Zhou Z."/>
            <person name="Liu Y."/>
            <person name="Xu W."/>
            <person name="Pan J."/>
            <person name="Luo Z.H."/>
            <person name="Li M."/>
        </authorList>
    </citation>
    <scope>NUCLEOTIDE SEQUENCE [LARGE SCALE GENOMIC DNA]</scope>
    <source>
        <strain evidence="4">HyVt-74</strain>
    </source>
</reference>
<evidence type="ECO:0000259" key="3">
    <source>
        <dbReference type="PROSITE" id="PS51831"/>
    </source>
</evidence>
<dbReference type="InterPro" id="IPR003607">
    <property type="entry name" value="HD/PDEase_dom"/>
</dbReference>
<dbReference type="InterPro" id="IPR006261">
    <property type="entry name" value="dGTPase"/>
</dbReference>
<comment type="caution">
    <text evidence="4">The sequence shown here is derived from an EMBL/GenBank/DDBJ whole genome shotgun (WGS) entry which is preliminary data.</text>
</comment>
<keyword evidence="1 2" id="KW-0378">Hydrolase</keyword>
<dbReference type="Proteomes" id="UP000886110">
    <property type="component" value="Unassembled WGS sequence"/>
</dbReference>
<dbReference type="Gene3D" id="1.10.3210.10">
    <property type="entry name" value="Hypothetical protein af1432"/>
    <property type="match status" value="1"/>
</dbReference>
<dbReference type="InterPro" id="IPR026875">
    <property type="entry name" value="PHydrolase_assoc_dom"/>
</dbReference>
<accession>A0A7C5DGJ8</accession>
<dbReference type="PANTHER" id="PTHR11373">
    <property type="entry name" value="DEOXYNUCLEOSIDE TRIPHOSPHATE TRIPHOSPHOHYDROLASE"/>
    <property type="match status" value="1"/>
</dbReference>
<feature type="domain" description="HD" evidence="3">
    <location>
        <begin position="76"/>
        <end position="204"/>
    </location>
</feature>
<dbReference type="NCBIfam" id="TIGR01353">
    <property type="entry name" value="dGTP_triPase"/>
    <property type="match status" value="1"/>
</dbReference>
<name>A0A7C5DGJ8_UNCW3</name>
<dbReference type="CDD" id="cd00077">
    <property type="entry name" value="HDc"/>
    <property type="match status" value="1"/>
</dbReference>
<dbReference type="InterPro" id="IPR050135">
    <property type="entry name" value="dGTPase-like"/>
</dbReference>
<dbReference type="EMBL" id="DRTB01000042">
    <property type="protein sequence ID" value="HHE04543.1"/>
    <property type="molecule type" value="Genomic_DNA"/>
</dbReference>
<dbReference type="SUPFAM" id="SSF109604">
    <property type="entry name" value="HD-domain/PDEase-like"/>
    <property type="match status" value="1"/>
</dbReference>
<evidence type="ECO:0000256" key="2">
    <source>
        <dbReference type="HAMAP-Rule" id="MF_01212"/>
    </source>
</evidence>
<dbReference type="PANTHER" id="PTHR11373:SF43">
    <property type="entry name" value="DEOXYGUANOSINETRIPHOSPHATE TRIPHOSPHOHYDROLASE-LIKE PROTEIN"/>
    <property type="match status" value="1"/>
</dbReference>
<dbReference type="Pfam" id="PF01966">
    <property type="entry name" value="HD"/>
    <property type="match status" value="1"/>
</dbReference>
<dbReference type="FunFam" id="1.10.3210.10:FF:000024">
    <property type="entry name" value="Deoxyguanosinetriphosphate triphosphohydrolase-like protein"/>
    <property type="match status" value="1"/>
</dbReference>
<dbReference type="GO" id="GO:0006203">
    <property type="term" value="P:dGTP catabolic process"/>
    <property type="evidence" value="ECO:0007669"/>
    <property type="project" value="TreeGrafter"/>
</dbReference>
<dbReference type="AlphaFoldDB" id="A0A7C5DGJ8"/>
<dbReference type="PROSITE" id="PS51831">
    <property type="entry name" value="HD"/>
    <property type="match status" value="1"/>
</dbReference>
<comment type="similarity">
    <text evidence="2">Belongs to the dGTPase family. Type 2 subfamily.</text>
</comment>
<protein>
    <recommendedName>
        <fullName evidence="2">Deoxyguanosinetriphosphate triphosphohydrolase-like protein</fullName>
    </recommendedName>
</protein>
<proteinExistence type="inferred from homology"/>
<dbReference type="Pfam" id="PF13286">
    <property type="entry name" value="HD_assoc"/>
    <property type="match status" value="1"/>
</dbReference>
<dbReference type="SMART" id="SM00471">
    <property type="entry name" value="HDc"/>
    <property type="match status" value="1"/>
</dbReference>
<sequence>MSEYRKKLIEAEYNNLEPYAMKSGDTKGRKYKEPPPKFRTEFQRDRDRIIHSAAFRRLEYKTQVFVNHEGDYYRTRLTHTIEVAQIARTIAVALRLNETLTEAISLAHDIGHTPFGHAGERILHEFMKDKGGFEHNTQGLRVVDLLEHRYPEFPGLNLCYETREGIIKHKTSYDNPVIPEEFNPGKNATLEAQIVNVADEIAYNSHDIDDGLKSGLINLEQIVDSVPLYKRLYEKTSSINNKKMRVYQVLRDLIGLLIFDVIKHSKKMIEKSKIESVKDVREAPLIIDFSPEMKKKHKVLKEFLYGNLYTHYRVIKMQEKAKRYISLLFKVYLSDLRQLPPQFYKMLDKYPPERVVCDYIAGMTDRYAQDEYAKLFTPYTRM</sequence>
<gene>
    <name evidence="4" type="ORF">ENL19_00610</name>
</gene>
<evidence type="ECO:0000256" key="1">
    <source>
        <dbReference type="ARBA" id="ARBA00022801"/>
    </source>
</evidence>
<dbReference type="GO" id="GO:0008832">
    <property type="term" value="F:dGTPase activity"/>
    <property type="evidence" value="ECO:0007669"/>
    <property type="project" value="TreeGrafter"/>
</dbReference>
<organism evidence="4">
    <name type="scientific">candidate division WOR-3 bacterium</name>
    <dbReference type="NCBI Taxonomy" id="2052148"/>
    <lineage>
        <taxon>Bacteria</taxon>
        <taxon>Bacteria division WOR-3</taxon>
    </lineage>
</organism>
<dbReference type="InterPro" id="IPR023023">
    <property type="entry name" value="dNTPase_2"/>
</dbReference>
<evidence type="ECO:0000313" key="4">
    <source>
        <dbReference type="EMBL" id="HHE04543.1"/>
    </source>
</evidence>